<keyword evidence="2" id="KW-1185">Reference proteome</keyword>
<comment type="caution">
    <text evidence="1">The sequence shown here is derived from an EMBL/GenBank/DDBJ whole genome shotgun (WGS) entry which is preliminary data.</text>
</comment>
<sequence>MHHENMKVDLLKNNHIKTTEGYQSKKALQTLELLMNREKGCLDLLKIYCQRKDFTEKEIEHREIIGKLRKFQAKAEFSFLQRKKA</sequence>
<evidence type="ECO:0000313" key="2">
    <source>
        <dbReference type="Proteomes" id="UP001162131"/>
    </source>
</evidence>
<accession>A0AAU9J7H8</accession>
<protein>
    <submittedName>
        <fullName evidence="1">Uncharacterized protein</fullName>
    </submittedName>
</protein>
<reference evidence="1" key="1">
    <citation type="submission" date="2021-09" db="EMBL/GenBank/DDBJ databases">
        <authorList>
            <consortium name="AG Swart"/>
            <person name="Singh M."/>
            <person name="Singh A."/>
            <person name="Seah K."/>
            <person name="Emmerich C."/>
        </authorList>
    </citation>
    <scope>NUCLEOTIDE SEQUENCE</scope>
    <source>
        <strain evidence="1">ATCC30299</strain>
    </source>
</reference>
<proteinExistence type="predicted"/>
<dbReference type="AlphaFoldDB" id="A0AAU9J7H8"/>
<organism evidence="1 2">
    <name type="scientific">Blepharisma stoltei</name>
    <dbReference type="NCBI Taxonomy" id="1481888"/>
    <lineage>
        <taxon>Eukaryota</taxon>
        <taxon>Sar</taxon>
        <taxon>Alveolata</taxon>
        <taxon>Ciliophora</taxon>
        <taxon>Postciliodesmatophora</taxon>
        <taxon>Heterotrichea</taxon>
        <taxon>Heterotrichida</taxon>
        <taxon>Blepharismidae</taxon>
        <taxon>Blepharisma</taxon>
    </lineage>
</organism>
<gene>
    <name evidence="1" type="ORF">BSTOLATCC_MIC35165</name>
</gene>
<evidence type="ECO:0000313" key="1">
    <source>
        <dbReference type="EMBL" id="CAG9324144.1"/>
    </source>
</evidence>
<dbReference type="Proteomes" id="UP001162131">
    <property type="component" value="Unassembled WGS sequence"/>
</dbReference>
<name>A0AAU9J7H8_9CILI</name>
<dbReference type="EMBL" id="CAJZBQ010000035">
    <property type="protein sequence ID" value="CAG9324144.1"/>
    <property type="molecule type" value="Genomic_DNA"/>
</dbReference>